<sequence length="114" mass="13340">MEMIKLNDQYAVVWFPRESFYTLKCVVVRLTAEGLGLEQLTAVPDLNILRSYSDDIWQKYQKGEAPASIFATTMQGKKRPYCTPFVNVHPQRRRVNTNWLTMRFNDCCGFLVRL</sequence>
<proteinExistence type="predicted"/>
<accession>A0A0G4B3Y9</accession>
<dbReference type="EMBL" id="CP011213">
    <property type="protein sequence ID" value="AKM82265.1"/>
    <property type="molecule type" value="Genomic_DNA"/>
</dbReference>
<dbReference type="Proteomes" id="UP000035648">
    <property type="component" value="Chromosome"/>
</dbReference>
<evidence type="ECO:0000313" key="2">
    <source>
        <dbReference type="Proteomes" id="UP000035648"/>
    </source>
</evidence>
<dbReference type="KEGG" id="bbgw:UT28_C0001G0460"/>
<organism evidence="1 2">
    <name type="scientific">Berkelbacteria bacterium GW2011_GWE1_39_12</name>
    <dbReference type="NCBI Taxonomy" id="1618337"/>
    <lineage>
        <taxon>Bacteria</taxon>
        <taxon>Candidatus Berkelbacteria</taxon>
    </lineage>
</organism>
<reference evidence="1 2" key="1">
    <citation type="journal article" date="2015" name="Nature">
        <title>rRNA introns, odd ribosomes, and small enigmatic genomes across a large radiation of phyla.</title>
        <authorList>
            <person name="Brown C.T."/>
            <person name="Hug L.A."/>
            <person name="Thomas B.C."/>
            <person name="Sharon I."/>
            <person name="Castelle C.J."/>
            <person name="Singh A."/>
            <person name="Wilkins M.J."/>
            <person name="Williams K.H."/>
            <person name="Banfield J.F."/>
        </authorList>
    </citation>
    <scope>NUCLEOTIDE SEQUENCE [LARGE SCALE GENOMIC DNA]</scope>
</reference>
<protein>
    <submittedName>
        <fullName evidence="1">Uncharacterized protein</fullName>
    </submittedName>
</protein>
<name>A0A0G4B3Y9_9BACT</name>
<gene>
    <name evidence="1" type="ORF">UT28_C0001G0460</name>
</gene>
<dbReference type="STRING" id="1618337.UT28_C0001G0460"/>
<evidence type="ECO:0000313" key="1">
    <source>
        <dbReference type="EMBL" id="AKM82265.1"/>
    </source>
</evidence>
<dbReference type="AlphaFoldDB" id="A0A0G4B3Y9"/>